<accession>A0A7J6H1M0</accession>
<keyword evidence="4 9" id="KW-0964">Secreted</keyword>
<evidence type="ECO:0000313" key="11">
    <source>
        <dbReference type="Proteomes" id="UP000583929"/>
    </source>
</evidence>
<keyword evidence="8 9" id="KW-0339">Growth factor</keyword>
<evidence type="ECO:0000256" key="3">
    <source>
        <dbReference type="ARBA" id="ARBA00022473"/>
    </source>
</evidence>
<proteinExistence type="inferred from homology"/>
<comment type="PTM">
    <text evidence="9">Sulfation is important for activity and for the binding to a putative membrane receptor.</text>
</comment>
<comment type="PTM">
    <text evidence="9">PSK-alpha is produced by endopeptidase digestion. PSK-beta is produced from PSK-alpha by exopeptidase digestion.</text>
</comment>
<evidence type="ECO:0000256" key="2">
    <source>
        <dbReference type="ARBA" id="ARBA00010781"/>
    </source>
</evidence>
<evidence type="ECO:0000256" key="6">
    <source>
        <dbReference type="ARBA" id="ARBA00022729"/>
    </source>
</evidence>
<comment type="function">
    <text evidence="9">Promotes plant cell differentiation, organogenesis and somatic embryogenesis as well as cell proliferation.</text>
</comment>
<dbReference type="PANTHER" id="PTHR33285:SF55">
    <property type="entry name" value="PHYTOSULFOKINES 3"/>
    <property type="match status" value="1"/>
</dbReference>
<dbReference type="Proteomes" id="UP000583929">
    <property type="component" value="Unassembled WGS sequence"/>
</dbReference>
<dbReference type="GO" id="GO:0008083">
    <property type="term" value="F:growth factor activity"/>
    <property type="evidence" value="ECO:0007669"/>
    <property type="project" value="UniProtKB-UniRule"/>
</dbReference>
<keyword evidence="5 9" id="KW-0765">Sulfation</keyword>
<dbReference type="GO" id="GO:0008283">
    <property type="term" value="P:cell population proliferation"/>
    <property type="evidence" value="ECO:0007669"/>
    <property type="project" value="UniProtKB-UniRule"/>
</dbReference>
<evidence type="ECO:0000256" key="1">
    <source>
        <dbReference type="ARBA" id="ARBA00004613"/>
    </source>
</evidence>
<evidence type="ECO:0000256" key="4">
    <source>
        <dbReference type="ARBA" id="ARBA00022525"/>
    </source>
</evidence>
<keyword evidence="6 9" id="KW-0732">Signal</keyword>
<feature type="chain" id="PRO_5031604538" description="Phytosulfokine" evidence="9">
    <location>
        <begin position="23"/>
        <end position="79"/>
    </location>
</feature>
<organism evidence="10 11">
    <name type="scientific">Cannabis sativa</name>
    <name type="common">Hemp</name>
    <name type="synonym">Marijuana</name>
    <dbReference type="NCBI Taxonomy" id="3483"/>
    <lineage>
        <taxon>Eukaryota</taxon>
        <taxon>Viridiplantae</taxon>
        <taxon>Streptophyta</taxon>
        <taxon>Embryophyta</taxon>
        <taxon>Tracheophyta</taxon>
        <taxon>Spermatophyta</taxon>
        <taxon>Magnoliopsida</taxon>
        <taxon>eudicotyledons</taxon>
        <taxon>Gunneridae</taxon>
        <taxon>Pentapetalae</taxon>
        <taxon>rosids</taxon>
        <taxon>fabids</taxon>
        <taxon>Rosales</taxon>
        <taxon>Cannabaceae</taxon>
        <taxon>Cannabis</taxon>
    </lineage>
</organism>
<dbReference type="GO" id="GO:0005576">
    <property type="term" value="C:extracellular region"/>
    <property type="evidence" value="ECO:0007669"/>
    <property type="project" value="UniProtKB-SubCell"/>
</dbReference>
<dbReference type="AlphaFoldDB" id="A0A7J6H1M0"/>
<keyword evidence="11" id="KW-1185">Reference proteome</keyword>
<dbReference type="Pfam" id="PF06404">
    <property type="entry name" value="PSK"/>
    <property type="match status" value="1"/>
</dbReference>
<comment type="caution">
    <text evidence="10">The sequence shown here is derived from an EMBL/GenBank/DDBJ whole genome shotgun (WGS) entry which is preliminary data.</text>
</comment>
<reference evidence="10 11" key="1">
    <citation type="journal article" date="2020" name="bioRxiv">
        <title>Sequence and annotation of 42 cannabis genomes reveals extensive copy number variation in cannabinoid synthesis and pathogen resistance genes.</title>
        <authorList>
            <person name="Mckernan K.J."/>
            <person name="Helbert Y."/>
            <person name="Kane L.T."/>
            <person name="Ebling H."/>
            <person name="Zhang L."/>
            <person name="Liu B."/>
            <person name="Eaton Z."/>
            <person name="Mclaughlin S."/>
            <person name="Kingan S."/>
            <person name="Baybayan P."/>
            <person name="Concepcion G."/>
            <person name="Jordan M."/>
            <person name="Riva A."/>
            <person name="Barbazuk W."/>
            <person name="Harkins T."/>
        </authorList>
    </citation>
    <scope>NUCLEOTIDE SEQUENCE [LARGE SCALE GENOMIC DNA]</scope>
    <source>
        <strain evidence="11">cv. Jamaican Lion 4</strain>
        <tissue evidence="10">Leaf</tissue>
    </source>
</reference>
<dbReference type="InterPro" id="IPR009438">
    <property type="entry name" value="Phytosulfokine"/>
</dbReference>
<evidence type="ECO:0000256" key="8">
    <source>
        <dbReference type="ARBA" id="ARBA00023030"/>
    </source>
</evidence>
<protein>
    <recommendedName>
        <fullName evidence="9">Phytosulfokine</fullName>
    </recommendedName>
    <component>
        <recommendedName>
            <fullName evidence="9">Phytosulfokine-alpha</fullName>
            <shortName evidence="9">PSK-alpha</shortName>
            <shortName evidence="9">Phytosulfokine-a</shortName>
        </recommendedName>
    </component>
    <component>
        <recommendedName>
            <fullName evidence="9">Phytosulfokine-beta</fullName>
            <shortName evidence="9">PSK-beta</shortName>
            <shortName evidence="9">Phytosulfokine-b</shortName>
        </recommendedName>
    </component>
</protein>
<feature type="signal peptide" evidence="9">
    <location>
        <begin position="1"/>
        <end position="22"/>
    </location>
</feature>
<dbReference type="GO" id="GO:0030154">
    <property type="term" value="P:cell differentiation"/>
    <property type="evidence" value="ECO:0007669"/>
    <property type="project" value="UniProtKB-UniRule"/>
</dbReference>
<comment type="subcellular location">
    <subcellularLocation>
        <location evidence="1 9">Secreted</location>
    </subcellularLocation>
</comment>
<evidence type="ECO:0000256" key="7">
    <source>
        <dbReference type="ARBA" id="ARBA00022782"/>
    </source>
</evidence>
<sequence>MAKFMTFFTIALLLSFVTFISAARPNDFLVPQEKNDVIKGQNKEKVICEEGIGEEECLSRRTLEASYHMDYIYTQEKSN</sequence>
<evidence type="ECO:0000256" key="5">
    <source>
        <dbReference type="ARBA" id="ARBA00022641"/>
    </source>
</evidence>
<dbReference type="PANTHER" id="PTHR33285">
    <property type="entry name" value="PHYTOSULFOKINES 3"/>
    <property type="match status" value="1"/>
</dbReference>
<keyword evidence="3 9" id="KW-0217">Developmental protein</keyword>
<dbReference type="EMBL" id="JAATIQ010000072">
    <property type="protein sequence ID" value="KAF4388798.1"/>
    <property type="molecule type" value="Genomic_DNA"/>
</dbReference>
<evidence type="ECO:0000256" key="9">
    <source>
        <dbReference type="RuleBase" id="RU368031"/>
    </source>
</evidence>
<evidence type="ECO:0000313" key="10">
    <source>
        <dbReference type="EMBL" id="KAF4388798.1"/>
    </source>
</evidence>
<comment type="similarity">
    <text evidence="2 9">Belongs to the phytosulfokine family.</text>
</comment>
<gene>
    <name evidence="10" type="ORF">G4B88_019075</name>
</gene>
<name>A0A7J6H1M0_CANSA</name>
<keyword evidence="7 9" id="KW-0221">Differentiation</keyword>